<gene>
    <name evidence="1" type="ORF">UV74_C0013G0053</name>
</gene>
<reference evidence="1 2" key="1">
    <citation type="journal article" date="2015" name="Nature">
        <title>rRNA introns, odd ribosomes, and small enigmatic genomes across a large radiation of phyla.</title>
        <authorList>
            <person name="Brown C.T."/>
            <person name="Hug L.A."/>
            <person name="Thomas B.C."/>
            <person name="Sharon I."/>
            <person name="Castelle C.J."/>
            <person name="Singh A."/>
            <person name="Wilkins M.J."/>
            <person name="Williams K.H."/>
            <person name="Banfield J.F."/>
        </authorList>
    </citation>
    <scope>NUCLEOTIDE SEQUENCE [LARGE SCALE GENOMIC DNA]</scope>
</reference>
<dbReference type="AlphaFoldDB" id="A0A0G1FPH8"/>
<organism evidence="1 2">
    <name type="scientific">Candidatus Woesebacteria bacterium GW2011_GWB1_43_14</name>
    <dbReference type="NCBI Taxonomy" id="1618578"/>
    <lineage>
        <taxon>Bacteria</taxon>
        <taxon>Candidatus Woeseibacteriota</taxon>
    </lineage>
</organism>
<dbReference type="EMBL" id="LCFQ01000013">
    <property type="protein sequence ID" value="KKS96931.1"/>
    <property type="molecule type" value="Genomic_DNA"/>
</dbReference>
<comment type="caution">
    <text evidence="1">The sequence shown here is derived from an EMBL/GenBank/DDBJ whole genome shotgun (WGS) entry which is preliminary data.</text>
</comment>
<accession>A0A0G1FPH8</accession>
<name>A0A0G1FPH8_9BACT</name>
<proteinExistence type="predicted"/>
<sequence>MSLIGKVDPKLGQAPEGMVWYKCDCRGRDCHRRFVVSDKITKESDTVLYSTDCDPRMIITERMVVSEDDRGQKTYGPLIVYQNPVPTV</sequence>
<evidence type="ECO:0000313" key="2">
    <source>
        <dbReference type="Proteomes" id="UP000034090"/>
    </source>
</evidence>
<evidence type="ECO:0000313" key="1">
    <source>
        <dbReference type="EMBL" id="KKS96931.1"/>
    </source>
</evidence>
<protein>
    <submittedName>
        <fullName evidence="1">Uncharacterized protein</fullName>
    </submittedName>
</protein>
<dbReference type="Proteomes" id="UP000034090">
    <property type="component" value="Unassembled WGS sequence"/>
</dbReference>